<dbReference type="Proteomes" id="UP000198876">
    <property type="component" value="Unassembled WGS sequence"/>
</dbReference>
<keyword evidence="5 8" id="KW-0812">Transmembrane</keyword>
<evidence type="ECO:0000313" key="11">
    <source>
        <dbReference type="Proteomes" id="UP000198876"/>
    </source>
</evidence>
<feature type="transmembrane region" description="Helical" evidence="8">
    <location>
        <begin position="266"/>
        <end position="288"/>
    </location>
</feature>
<accession>A0A1I2S6S2</accession>
<evidence type="ECO:0000256" key="7">
    <source>
        <dbReference type="ARBA" id="ARBA00023136"/>
    </source>
</evidence>
<keyword evidence="3 8" id="KW-0813">Transport</keyword>
<evidence type="ECO:0000256" key="1">
    <source>
        <dbReference type="ARBA" id="ARBA00004651"/>
    </source>
</evidence>
<dbReference type="SUPFAM" id="SSF161098">
    <property type="entry name" value="MetI-like"/>
    <property type="match status" value="1"/>
</dbReference>
<evidence type="ECO:0000256" key="4">
    <source>
        <dbReference type="ARBA" id="ARBA00022475"/>
    </source>
</evidence>
<evidence type="ECO:0000256" key="5">
    <source>
        <dbReference type="ARBA" id="ARBA00022692"/>
    </source>
</evidence>
<organism evidence="10 11">
    <name type="scientific">Halopelagius inordinatus</name>
    <dbReference type="NCBI Taxonomy" id="553467"/>
    <lineage>
        <taxon>Archaea</taxon>
        <taxon>Methanobacteriati</taxon>
        <taxon>Methanobacteriota</taxon>
        <taxon>Stenosarchaea group</taxon>
        <taxon>Halobacteria</taxon>
        <taxon>Halobacteriales</taxon>
        <taxon>Haloferacaceae</taxon>
    </lineage>
</organism>
<dbReference type="STRING" id="553467.SAMN04488063_2198"/>
<dbReference type="Pfam" id="PF00528">
    <property type="entry name" value="BPD_transp_1"/>
    <property type="match status" value="1"/>
</dbReference>
<dbReference type="PANTHER" id="PTHR42929">
    <property type="entry name" value="INNER MEMBRANE ABC TRANSPORTER PERMEASE PROTEIN YDCU-RELATED-RELATED"/>
    <property type="match status" value="1"/>
</dbReference>
<keyword evidence="11" id="KW-1185">Reference proteome</keyword>
<keyword evidence="4" id="KW-1003">Cell membrane</keyword>
<keyword evidence="6 8" id="KW-1133">Transmembrane helix</keyword>
<proteinExistence type="inferred from homology"/>
<dbReference type="Gene3D" id="1.10.3720.10">
    <property type="entry name" value="MetI-like"/>
    <property type="match status" value="1"/>
</dbReference>
<evidence type="ECO:0000259" key="9">
    <source>
        <dbReference type="PROSITE" id="PS50928"/>
    </source>
</evidence>
<feature type="transmembrane region" description="Helical" evidence="8">
    <location>
        <begin position="30"/>
        <end position="55"/>
    </location>
</feature>
<reference evidence="11" key="1">
    <citation type="submission" date="2016-10" db="EMBL/GenBank/DDBJ databases">
        <authorList>
            <person name="Varghese N."/>
            <person name="Submissions S."/>
        </authorList>
    </citation>
    <scope>NUCLEOTIDE SEQUENCE [LARGE SCALE GENOMIC DNA]</scope>
    <source>
        <strain evidence="11">CGMCC 1.7739</strain>
    </source>
</reference>
<evidence type="ECO:0000256" key="2">
    <source>
        <dbReference type="ARBA" id="ARBA00007069"/>
    </source>
</evidence>
<evidence type="ECO:0000256" key="6">
    <source>
        <dbReference type="ARBA" id="ARBA00022989"/>
    </source>
</evidence>
<dbReference type="InterPro" id="IPR035906">
    <property type="entry name" value="MetI-like_sf"/>
</dbReference>
<comment type="similarity">
    <text evidence="2">Belongs to the binding-protein-dependent transport system permease family. CysTW subfamily.</text>
</comment>
<protein>
    <submittedName>
        <fullName evidence="10">Spermidine/putrescine transport system permease protein</fullName>
    </submittedName>
</protein>
<dbReference type="AlphaFoldDB" id="A0A1I2S6S2"/>
<evidence type="ECO:0000313" key="10">
    <source>
        <dbReference type="EMBL" id="SFG48595.1"/>
    </source>
</evidence>
<dbReference type="PANTHER" id="PTHR42929:SF1">
    <property type="entry name" value="INNER MEMBRANE ABC TRANSPORTER PERMEASE PROTEIN YDCU-RELATED"/>
    <property type="match status" value="1"/>
</dbReference>
<comment type="subcellular location">
    <subcellularLocation>
        <location evidence="1 8">Cell membrane</location>
        <topology evidence="1 8">Multi-pass membrane protein</topology>
    </subcellularLocation>
</comment>
<feature type="transmembrane region" description="Helical" evidence="8">
    <location>
        <begin position="127"/>
        <end position="147"/>
    </location>
</feature>
<feature type="transmembrane region" description="Helical" evidence="8">
    <location>
        <begin position="309"/>
        <end position="330"/>
    </location>
</feature>
<dbReference type="GO" id="GO:0005886">
    <property type="term" value="C:plasma membrane"/>
    <property type="evidence" value="ECO:0007669"/>
    <property type="project" value="UniProtKB-SubCell"/>
</dbReference>
<feature type="transmembrane region" description="Helical" evidence="8">
    <location>
        <begin position="159"/>
        <end position="177"/>
    </location>
</feature>
<sequence>MGSDTNTRFDVTRSTGTLFGRLRQNRWTGLIVNLAPSGFWLGVFFLAPLAVMFFYSFGQRGAFGEVLLGQEYLGLQQYRTFFVPGDATVPEAAWFTVAWLVETLVPFELSLAAQQPTPFVRLMFKSIGYGVVATLVSFLLGYPMAYYIGRLAPKEYQNLLVVLVIVPFWASFLVRIYAIQLLLASNSVLTTALGVLPFYEAGTPLMNSRFAVLLGLVYIWVPFMILPVYSSIEEVDFELQEAAMDLGADRFEAFYHVVFPLSKPGVAAGSILVFIPSAGAYVIPELLGGTDSQMIGNFIADQFGQAGNWPLGAAGAFVLMGVMLLSIAAYQRSGGELL</sequence>
<dbReference type="RefSeq" id="WP_092892098.1">
    <property type="nucleotide sequence ID" value="NZ_FOOQ01000002.1"/>
</dbReference>
<dbReference type="OrthoDB" id="31404at2157"/>
<dbReference type="CDD" id="cd06261">
    <property type="entry name" value="TM_PBP2"/>
    <property type="match status" value="1"/>
</dbReference>
<dbReference type="InterPro" id="IPR000515">
    <property type="entry name" value="MetI-like"/>
</dbReference>
<feature type="transmembrane region" description="Helical" evidence="8">
    <location>
        <begin position="183"/>
        <end position="199"/>
    </location>
</feature>
<evidence type="ECO:0000256" key="3">
    <source>
        <dbReference type="ARBA" id="ARBA00022448"/>
    </source>
</evidence>
<evidence type="ECO:0000256" key="8">
    <source>
        <dbReference type="RuleBase" id="RU363032"/>
    </source>
</evidence>
<dbReference type="PROSITE" id="PS50928">
    <property type="entry name" value="ABC_TM1"/>
    <property type="match status" value="1"/>
</dbReference>
<feature type="domain" description="ABC transmembrane type-1" evidence="9">
    <location>
        <begin position="123"/>
        <end position="330"/>
    </location>
</feature>
<name>A0A1I2S6S2_9EURY</name>
<dbReference type="EMBL" id="FOOQ01000002">
    <property type="protein sequence ID" value="SFG48595.1"/>
    <property type="molecule type" value="Genomic_DNA"/>
</dbReference>
<feature type="transmembrane region" description="Helical" evidence="8">
    <location>
        <begin position="211"/>
        <end position="229"/>
    </location>
</feature>
<gene>
    <name evidence="10" type="ORF">SAMN04488063_2198</name>
</gene>
<dbReference type="GO" id="GO:0055085">
    <property type="term" value="P:transmembrane transport"/>
    <property type="evidence" value="ECO:0007669"/>
    <property type="project" value="InterPro"/>
</dbReference>
<keyword evidence="7 8" id="KW-0472">Membrane</keyword>